<protein>
    <submittedName>
        <fullName evidence="1">Uncharacterized protein</fullName>
    </submittedName>
</protein>
<name>A0ABQ9CCA9_9ROSI</name>
<dbReference type="Proteomes" id="UP001141253">
    <property type="component" value="Chromosome 5"/>
</dbReference>
<accession>A0ABQ9CCA9</accession>
<evidence type="ECO:0000313" key="2">
    <source>
        <dbReference type="Proteomes" id="UP001141253"/>
    </source>
</evidence>
<evidence type="ECO:0000313" key="1">
    <source>
        <dbReference type="EMBL" id="KAJ6397366.1"/>
    </source>
</evidence>
<organism evidence="1 2">
    <name type="scientific">Salix suchowensis</name>
    <dbReference type="NCBI Taxonomy" id="1278906"/>
    <lineage>
        <taxon>Eukaryota</taxon>
        <taxon>Viridiplantae</taxon>
        <taxon>Streptophyta</taxon>
        <taxon>Embryophyta</taxon>
        <taxon>Tracheophyta</taxon>
        <taxon>Spermatophyta</taxon>
        <taxon>Magnoliopsida</taxon>
        <taxon>eudicotyledons</taxon>
        <taxon>Gunneridae</taxon>
        <taxon>Pentapetalae</taxon>
        <taxon>rosids</taxon>
        <taxon>fabids</taxon>
        <taxon>Malpighiales</taxon>
        <taxon>Salicaceae</taxon>
        <taxon>Saliceae</taxon>
        <taxon>Salix</taxon>
    </lineage>
</organism>
<reference evidence="1" key="1">
    <citation type="submission" date="2022-10" db="EMBL/GenBank/DDBJ databases">
        <authorList>
            <person name="Hyden B.L."/>
            <person name="Feng K."/>
            <person name="Yates T."/>
            <person name="Jawdy S."/>
            <person name="Smart L.B."/>
            <person name="Muchero W."/>
        </authorList>
    </citation>
    <scope>NUCLEOTIDE SEQUENCE</scope>
    <source>
        <tissue evidence="1">Shoot tip</tissue>
    </source>
</reference>
<sequence>MVWCSENNLLINTSYDISKSQYQKGIKIKSFWAASTKLKDPIPRALIKAANLPLLQIKKGKREPMELVQFPPKNKEKADS</sequence>
<reference evidence="1" key="2">
    <citation type="journal article" date="2023" name="Int. J. Mol. Sci.">
        <title>De Novo Assembly and Annotation of 11 Diverse Shrub Willow (Salix) Genomes Reveals Novel Gene Organization in Sex-Linked Regions.</title>
        <authorList>
            <person name="Hyden B."/>
            <person name="Feng K."/>
            <person name="Yates T.B."/>
            <person name="Jawdy S."/>
            <person name="Cereghino C."/>
            <person name="Smart L.B."/>
            <person name="Muchero W."/>
        </authorList>
    </citation>
    <scope>NUCLEOTIDE SEQUENCE</scope>
    <source>
        <tissue evidence="1">Shoot tip</tissue>
    </source>
</reference>
<proteinExistence type="predicted"/>
<gene>
    <name evidence="1" type="ORF">OIU77_018391</name>
</gene>
<keyword evidence="2" id="KW-1185">Reference proteome</keyword>
<dbReference type="EMBL" id="JAPFFI010000003">
    <property type="protein sequence ID" value="KAJ6397366.1"/>
    <property type="molecule type" value="Genomic_DNA"/>
</dbReference>
<comment type="caution">
    <text evidence="1">The sequence shown here is derived from an EMBL/GenBank/DDBJ whole genome shotgun (WGS) entry which is preliminary data.</text>
</comment>